<accession>A0A8H6TD16</accession>
<comment type="caution">
    <text evidence="2">The sequence shown here is derived from an EMBL/GenBank/DDBJ whole genome shotgun (WGS) entry which is preliminary data.</text>
</comment>
<proteinExistence type="predicted"/>
<feature type="compositionally biased region" description="Basic and acidic residues" evidence="1">
    <location>
        <begin position="444"/>
        <end position="453"/>
    </location>
</feature>
<feature type="compositionally biased region" description="Pro residues" evidence="1">
    <location>
        <begin position="535"/>
        <end position="544"/>
    </location>
</feature>
<dbReference type="Proteomes" id="UP000636479">
    <property type="component" value="Unassembled WGS sequence"/>
</dbReference>
<feature type="compositionally biased region" description="Pro residues" evidence="1">
    <location>
        <begin position="184"/>
        <end position="193"/>
    </location>
</feature>
<dbReference type="RefSeq" id="XP_037226603.1">
    <property type="nucleotide sequence ID" value="XM_037358693.1"/>
</dbReference>
<feature type="compositionally biased region" description="Low complexity" evidence="1">
    <location>
        <begin position="504"/>
        <end position="526"/>
    </location>
</feature>
<feature type="region of interest" description="Disordered" evidence="1">
    <location>
        <begin position="798"/>
        <end position="832"/>
    </location>
</feature>
<evidence type="ECO:0000313" key="2">
    <source>
        <dbReference type="EMBL" id="KAF7316580.1"/>
    </source>
</evidence>
<evidence type="ECO:0000256" key="1">
    <source>
        <dbReference type="SAM" id="MobiDB-lite"/>
    </source>
</evidence>
<name>A0A8H6TD16_9AGAR</name>
<feature type="compositionally biased region" description="Pro residues" evidence="1">
    <location>
        <begin position="98"/>
        <end position="107"/>
    </location>
</feature>
<feature type="compositionally biased region" description="Basic and acidic residues" evidence="1">
    <location>
        <begin position="82"/>
        <end position="93"/>
    </location>
</feature>
<feature type="region of interest" description="Disordered" evidence="1">
    <location>
        <begin position="154"/>
        <end position="197"/>
    </location>
</feature>
<feature type="compositionally biased region" description="Polar residues" evidence="1">
    <location>
        <begin position="492"/>
        <end position="503"/>
    </location>
</feature>
<feature type="compositionally biased region" description="Pro residues" evidence="1">
    <location>
        <begin position="1"/>
        <end position="15"/>
    </location>
</feature>
<feature type="region of interest" description="Disordered" evidence="1">
    <location>
        <begin position="878"/>
        <end position="897"/>
    </location>
</feature>
<reference evidence="2" key="1">
    <citation type="submission" date="2020-05" db="EMBL/GenBank/DDBJ databases">
        <title>Mycena genomes resolve the evolution of fungal bioluminescence.</title>
        <authorList>
            <person name="Tsai I.J."/>
        </authorList>
    </citation>
    <scope>NUCLEOTIDE SEQUENCE</scope>
    <source>
        <strain evidence="2">171206Taipei</strain>
    </source>
</reference>
<feature type="compositionally biased region" description="Polar residues" evidence="1">
    <location>
        <begin position="111"/>
        <end position="121"/>
    </location>
</feature>
<gene>
    <name evidence="2" type="ORF">MIND_00177800</name>
</gene>
<feature type="region of interest" description="Disordered" evidence="1">
    <location>
        <begin position="394"/>
        <end position="465"/>
    </location>
</feature>
<feature type="compositionally biased region" description="Polar residues" evidence="1">
    <location>
        <begin position="427"/>
        <end position="443"/>
    </location>
</feature>
<evidence type="ECO:0000313" key="3">
    <source>
        <dbReference type="Proteomes" id="UP000636479"/>
    </source>
</evidence>
<feature type="region of interest" description="Disordered" evidence="1">
    <location>
        <begin position="687"/>
        <end position="709"/>
    </location>
</feature>
<protein>
    <submittedName>
        <fullName evidence="2">Uncharacterized protein</fullName>
    </submittedName>
</protein>
<feature type="compositionally biased region" description="Polar residues" evidence="1">
    <location>
        <begin position="687"/>
        <end position="697"/>
    </location>
</feature>
<sequence>MDPPQPLPSTSPPPSSLSDPAFHVPPPPQFLLPSAPSRHLPTTPLPAVPLYRGARRMWESLQRELKASRRGEFPQAPAEANRTSEDGVDHHAEAGPLPDSPHTPPPLTAQLELSPTSPRNHTSLDPLPLPHAAPHSAPLEAVSSLRTSAHTVSLPPLAHLPPAAPTRAEGAVTPAHDSARRVAPSPPPVPLTPLPSLGLPRSEQYAAEVEALIGPRIPQLSDRADQFVAAAREVLDAEPSPLDQLTPVRLEFFAPTATLSAHNERQLRMVMEDEAYRVDRVLESERDFRFTATATESSFVQVSVLHSLLEVVHERVMEPALTTEQCDAWRTVELALINAHRGAQVGAQTHLRAALNDLARVEKNTQRMWEVYQYCQERWGPSGQQNLQPWDITHLQSDTDDDDTNSDKSDGDVEMADAQEPGPEQPTDAQSGAEQPDESSMNHSAEELDRESITEPGGDEDDRGWVQSWGEAHAALFNNDEWLAEHAPADSASESRPATPSSMPSLESVSTSPYSSYPGSPTLSSRSHVDALPAQEPPSQPVPNGPFVFHIGVPAAAGVKRSFAGRAEAFSKEETEESERDARPVARPRLLPPTYHECTLPAHNPNGCVICVRAHAIKRKLLRDAQSSTARNAYEQSPLAANASANDLAAALSPDAHMDSLPSQMTREQPRLVADILSIASPLLSRDATSPASTGSASEPLPPAANATAARYAAALSPDTHVDPPPSQTNLEHLRTVVETFTAASPLRHDQNRVPARPPAPIFRALASPDLPLVDTRLQPATAAPPRALSSIHFDTSDEEMGDNFQMSPPGLEAPRPRPQSLPDVPRSVSQPESPHLLYTTHLSLQYDYNFTAPPLTNAQWRQYRWSMVDLETLLAATPSPSDSRAPGRVSSRPRTENQHLARDVRNVMHGLGAKLRSEFAVSVMPLFALRSALRHDLANLVDTHATGPVVLYRPRPEHPAYRVDLNTARHEPTPTPPQVELHGPASMARRASEELIEQLLPIVCPDAELAPRLAERWAEKRGAETLRFHFIDHPVLDAKVVAMLEVLLDACHEAGRHFEVGMLEECIGVRYIPAAERVLRHLRDNDFFDIALPSDADGIFLRDLIASAENGDGTPSSDSFSVQTPSDSSGEFAGLQYLYSSSSSSASDPLEGISDAAEYLRRIRPTVRVSDSSHAAFIDPAIARVIDDAHAQMQQAS</sequence>
<dbReference type="GeneID" id="59341209"/>
<dbReference type="AlphaFoldDB" id="A0A8H6TD16"/>
<feature type="region of interest" description="Disordered" evidence="1">
    <location>
        <begin position="487"/>
        <end position="546"/>
    </location>
</feature>
<organism evidence="2 3">
    <name type="scientific">Mycena indigotica</name>
    <dbReference type="NCBI Taxonomy" id="2126181"/>
    <lineage>
        <taxon>Eukaryota</taxon>
        <taxon>Fungi</taxon>
        <taxon>Dikarya</taxon>
        <taxon>Basidiomycota</taxon>
        <taxon>Agaricomycotina</taxon>
        <taxon>Agaricomycetes</taxon>
        <taxon>Agaricomycetidae</taxon>
        <taxon>Agaricales</taxon>
        <taxon>Marasmiineae</taxon>
        <taxon>Mycenaceae</taxon>
        <taxon>Mycena</taxon>
    </lineage>
</organism>
<keyword evidence="3" id="KW-1185">Reference proteome</keyword>
<feature type="compositionally biased region" description="Low complexity" evidence="1">
    <location>
        <begin position="123"/>
        <end position="138"/>
    </location>
</feature>
<feature type="region of interest" description="Disordered" evidence="1">
    <location>
        <begin position="1"/>
        <end position="50"/>
    </location>
</feature>
<feature type="region of interest" description="Disordered" evidence="1">
    <location>
        <begin position="65"/>
        <end position="138"/>
    </location>
</feature>
<dbReference type="EMBL" id="JACAZF010000001">
    <property type="protein sequence ID" value="KAF7316580.1"/>
    <property type="molecule type" value="Genomic_DNA"/>
</dbReference>